<dbReference type="Gramene" id="Pp3c3_35469V3.1">
    <property type="protein sequence ID" value="Pp3c3_35469V3.1"/>
    <property type="gene ID" value="Pp3c3_35469"/>
</dbReference>
<evidence type="ECO:0000313" key="2">
    <source>
        <dbReference type="EnsemblPlants" id="Pp3c3_35469V3.1"/>
    </source>
</evidence>
<keyword evidence="3" id="KW-1185">Reference proteome</keyword>
<dbReference type="InParanoid" id="A0A2K1KXA8"/>
<organism evidence="1">
    <name type="scientific">Physcomitrium patens</name>
    <name type="common">Spreading-leaved earth moss</name>
    <name type="synonym">Physcomitrella patens</name>
    <dbReference type="NCBI Taxonomy" id="3218"/>
    <lineage>
        <taxon>Eukaryota</taxon>
        <taxon>Viridiplantae</taxon>
        <taxon>Streptophyta</taxon>
        <taxon>Embryophyta</taxon>
        <taxon>Bryophyta</taxon>
        <taxon>Bryophytina</taxon>
        <taxon>Bryopsida</taxon>
        <taxon>Funariidae</taxon>
        <taxon>Funariales</taxon>
        <taxon>Funariaceae</taxon>
        <taxon>Physcomitrium</taxon>
    </lineage>
</organism>
<proteinExistence type="predicted"/>
<sequence length="66" mass="7137">MTLLRTLGSSRITVTNAGLCHSKPSLYSCLCLTNMYLGRRVLATCGELRNAKITSGNSSKNFEGIL</sequence>
<name>A0A2K1KXA8_PHYPA</name>
<dbReference type="Proteomes" id="UP000006727">
    <property type="component" value="Chromosome 3"/>
</dbReference>
<dbReference type="EMBL" id="ABEU02000003">
    <property type="protein sequence ID" value="PNR58422.1"/>
    <property type="molecule type" value="Genomic_DNA"/>
</dbReference>
<reference evidence="1 3" key="1">
    <citation type="journal article" date="2008" name="Science">
        <title>The Physcomitrella genome reveals evolutionary insights into the conquest of land by plants.</title>
        <authorList>
            <person name="Rensing S."/>
            <person name="Lang D."/>
            <person name="Zimmer A."/>
            <person name="Terry A."/>
            <person name="Salamov A."/>
            <person name="Shapiro H."/>
            <person name="Nishiyama T."/>
            <person name="Perroud P.-F."/>
            <person name="Lindquist E."/>
            <person name="Kamisugi Y."/>
            <person name="Tanahashi T."/>
            <person name="Sakakibara K."/>
            <person name="Fujita T."/>
            <person name="Oishi K."/>
            <person name="Shin-I T."/>
            <person name="Kuroki Y."/>
            <person name="Toyoda A."/>
            <person name="Suzuki Y."/>
            <person name="Hashimoto A."/>
            <person name="Yamaguchi K."/>
            <person name="Sugano A."/>
            <person name="Kohara Y."/>
            <person name="Fujiyama A."/>
            <person name="Anterola A."/>
            <person name="Aoki S."/>
            <person name="Ashton N."/>
            <person name="Barbazuk W.B."/>
            <person name="Barker E."/>
            <person name="Bennetzen J."/>
            <person name="Bezanilla M."/>
            <person name="Blankenship R."/>
            <person name="Cho S.H."/>
            <person name="Dutcher S."/>
            <person name="Estelle M."/>
            <person name="Fawcett J.A."/>
            <person name="Gundlach H."/>
            <person name="Hanada K."/>
            <person name="Heyl A."/>
            <person name="Hicks K.A."/>
            <person name="Hugh J."/>
            <person name="Lohr M."/>
            <person name="Mayer K."/>
            <person name="Melkozernov A."/>
            <person name="Murata T."/>
            <person name="Nelson D."/>
            <person name="Pils B."/>
            <person name="Prigge M."/>
            <person name="Reiss B."/>
            <person name="Renner T."/>
            <person name="Rombauts S."/>
            <person name="Rushton P."/>
            <person name="Sanderfoot A."/>
            <person name="Schween G."/>
            <person name="Shiu S.-H."/>
            <person name="Stueber K."/>
            <person name="Theodoulou F.L."/>
            <person name="Tu H."/>
            <person name="Van de Peer Y."/>
            <person name="Verrier P.J."/>
            <person name="Waters E."/>
            <person name="Wood A."/>
            <person name="Yang L."/>
            <person name="Cove D."/>
            <person name="Cuming A."/>
            <person name="Hasebe M."/>
            <person name="Lucas S."/>
            <person name="Mishler D.B."/>
            <person name="Reski R."/>
            <person name="Grigoriev I."/>
            <person name="Quatrano R.S."/>
            <person name="Boore J.L."/>
        </authorList>
    </citation>
    <scope>NUCLEOTIDE SEQUENCE [LARGE SCALE GENOMIC DNA]</scope>
    <source>
        <strain evidence="2 3">cv. Gransden 2004</strain>
    </source>
</reference>
<evidence type="ECO:0000313" key="3">
    <source>
        <dbReference type="Proteomes" id="UP000006727"/>
    </source>
</evidence>
<accession>A0A2K1KXA8</accession>
<dbReference type="EnsemblPlants" id="Pp3c3_35469V3.1">
    <property type="protein sequence ID" value="Pp3c3_35469V3.1"/>
    <property type="gene ID" value="Pp3c3_35469"/>
</dbReference>
<reference evidence="1 3" key="2">
    <citation type="journal article" date="2018" name="Plant J.">
        <title>The Physcomitrella patens chromosome-scale assembly reveals moss genome structure and evolution.</title>
        <authorList>
            <person name="Lang D."/>
            <person name="Ullrich K.K."/>
            <person name="Murat F."/>
            <person name="Fuchs J."/>
            <person name="Jenkins J."/>
            <person name="Haas F.B."/>
            <person name="Piednoel M."/>
            <person name="Gundlach H."/>
            <person name="Van Bel M."/>
            <person name="Meyberg R."/>
            <person name="Vives C."/>
            <person name="Morata J."/>
            <person name="Symeonidi A."/>
            <person name="Hiss M."/>
            <person name="Muchero W."/>
            <person name="Kamisugi Y."/>
            <person name="Saleh O."/>
            <person name="Blanc G."/>
            <person name="Decker E.L."/>
            <person name="van Gessel N."/>
            <person name="Grimwood J."/>
            <person name="Hayes R.D."/>
            <person name="Graham S.W."/>
            <person name="Gunter L.E."/>
            <person name="McDaniel S.F."/>
            <person name="Hoernstein S.N.W."/>
            <person name="Larsson A."/>
            <person name="Li F.W."/>
            <person name="Perroud P.F."/>
            <person name="Phillips J."/>
            <person name="Ranjan P."/>
            <person name="Rokshar D.S."/>
            <person name="Rothfels C.J."/>
            <person name="Schneider L."/>
            <person name="Shu S."/>
            <person name="Stevenson D.W."/>
            <person name="Thummler F."/>
            <person name="Tillich M."/>
            <person name="Villarreal Aguilar J.C."/>
            <person name="Widiez T."/>
            <person name="Wong G.K."/>
            <person name="Wymore A."/>
            <person name="Zhang Y."/>
            <person name="Zimmer A.D."/>
            <person name="Quatrano R.S."/>
            <person name="Mayer K.F.X."/>
            <person name="Goodstein D."/>
            <person name="Casacuberta J.M."/>
            <person name="Vandepoele K."/>
            <person name="Reski R."/>
            <person name="Cuming A.C."/>
            <person name="Tuskan G.A."/>
            <person name="Maumus F."/>
            <person name="Salse J."/>
            <person name="Schmutz J."/>
            <person name="Rensing S.A."/>
        </authorList>
    </citation>
    <scope>NUCLEOTIDE SEQUENCE [LARGE SCALE GENOMIC DNA]</scope>
    <source>
        <strain evidence="2 3">cv. Gransden 2004</strain>
    </source>
</reference>
<protein>
    <submittedName>
        <fullName evidence="1 2">Uncharacterized protein</fullName>
    </submittedName>
</protein>
<dbReference type="AlphaFoldDB" id="A0A2K1KXA8"/>
<reference evidence="2" key="3">
    <citation type="submission" date="2020-12" db="UniProtKB">
        <authorList>
            <consortium name="EnsemblPlants"/>
        </authorList>
    </citation>
    <scope>IDENTIFICATION</scope>
</reference>
<gene>
    <name evidence="1" type="ORF">PHYPA_005417</name>
</gene>
<evidence type="ECO:0000313" key="1">
    <source>
        <dbReference type="EMBL" id="PNR58422.1"/>
    </source>
</evidence>